<protein>
    <recommendedName>
        <fullName evidence="5">L-rhamnose mutarotase</fullName>
        <ecNumber evidence="5">5.1.3.32</ecNumber>
    </recommendedName>
    <alternativeName>
        <fullName evidence="5">Rhamnose 1-epimerase</fullName>
    </alternativeName>
    <alternativeName>
        <fullName evidence="5">Type-3 mutarotase</fullName>
    </alternativeName>
</protein>
<keyword evidence="4 5" id="KW-0684">Rhamnose metabolism</keyword>
<dbReference type="Pfam" id="PF05336">
    <property type="entry name" value="rhaM"/>
    <property type="match status" value="1"/>
</dbReference>
<keyword evidence="7" id="KW-1185">Reference proteome</keyword>
<dbReference type="EMBL" id="JAJTWT010000003">
    <property type="protein sequence ID" value="MCE4537678.1"/>
    <property type="molecule type" value="Genomic_DNA"/>
</dbReference>
<sequence>MSDEILAFKMQLKPGAVAEYRQRHDDLWPELAEALRGAGIHDYSIFLDEDTLSLFAVLKRKPGYPFDALPLRPVMRRWWDYMAPLMEVEPDNKPRQWPLPSVFHFAG</sequence>
<evidence type="ECO:0000313" key="6">
    <source>
        <dbReference type="EMBL" id="MCE4537678.1"/>
    </source>
</evidence>
<comment type="pathway">
    <text evidence="5">Carbohydrate metabolism; L-rhamnose metabolism.</text>
</comment>
<comment type="subcellular location">
    <subcellularLocation>
        <location evidence="5">Cytoplasm</location>
    </subcellularLocation>
</comment>
<feature type="binding site" evidence="5">
    <location>
        <position position="43"/>
    </location>
    <ligand>
        <name>substrate</name>
    </ligand>
</feature>
<evidence type="ECO:0000256" key="4">
    <source>
        <dbReference type="ARBA" id="ARBA00023308"/>
    </source>
</evidence>
<evidence type="ECO:0000256" key="2">
    <source>
        <dbReference type="ARBA" id="ARBA00023235"/>
    </source>
</evidence>
<dbReference type="RefSeq" id="WP_233391743.1">
    <property type="nucleotide sequence ID" value="NZ_JAJTWT010000003.1"/>
</dbReference>
<accession>A0ABS8XFC8</accession>
<feature type="active site" description="Proton donor" evidence="5">
    <location>
        <position position="24"/>
    </location>
</feature>
<evidence type="ECO:0000256" key="1">
    <source>
        <dbReference type="ARBA" id="ARBA00022490"/>
    </source>
</evidence>
<dbReference type="Proteomes" id="UP001201463">
    <property type="component" value="Unassembled WGS sequence"/>
</dbReference>
<evidence type="ECO:0000256" key="3">
    <source>
        <dbReference type="ARBA" id="ARBA00023277"/>
    </source>
</evidence>
<dbReference type="InterPro" id="IPR008000">
    <property type="entry name" value="Rham/fucose_mutarotase"/>
</dbReference>
<dbReference type="Gene3D" id="3.30.70.100">
    <property type="match status" value="1"/>
</dbReference>
<dbReference type="SUPFAM" id="SSF54909">
    <property type="entry name" value="Dimeric alpha+beta barrel"/>
    <property type="match status" value="1"/>
</dbReference>
<comment type="catalytic activity">
    <reaction evidence="5">
        <text>alpha-L-rhamnose = beta-L-rhamnose</text>
        <dbReference type="Rhea" id="RHEA:25584"/>
        <dbReference type="ChEBI" id="CHEBI:27586"/>
        <dbReference type="ChEBI" id="CHEBI:27907"/>
        <dbReference type="EC" id="5.1.3.32"/>
    </reaction>
</comment>
<proteinExistence type="inferred from homology"/>
<organism evidence="6 7">
    <name type="scientific">Pelomonas caseinilytica</name>
    <dbReference type="NCBI Taxonomy" id="2906763"/>
    <lineage>
        <taxon>Bacteria</taxon>
        <taxon>Pseudomonadati</taxon>
        <taxon>Pseudomonadota</taxon>
        <taxon>Betaproteobacteria</taxon>
        <taxon>Burkholderiales</taxon>
        <taxon>Sphaerotilaceae</taxon>
        <taxon>Roseateles</taxon>
    </lineage>
</organism>
<keyword evidence="2 5" id="KW-0413">Isomerase</keyword>
<evidence type="ECO:0000313" key="7">
    <source>
        <dbReference type="Proteomes" id="UP001201463"/>
    </source>
</evidence>
<comment type="subunit">
    <text evidence="5">Homodimer.</text>
</comment>
<gene>
    <name evidence="5" type="primary">rhaM</name>
    <name evidence="6" type="ORF">LXT12_10500</name>
</gene>
<name>A0ABS8XFC8_9BURK</name>
<comment type="caution">
    <text evidence="6">The sequence shown here is derived from an EMBL/GenBank/DDBJ whole genome shotgun (WGS) entry which is preliminary data.</text>
</comment>
<feature type="binding site" evidence="5">
    <location>
        <position position="20"/>
    </location>
    <ligand>
        <name>substrate</name>
    </ligand>
</feature>
<keyword evidence="3 5" id="KW-0119">Carbohydrate metabolism</keyword>
<dbReference type="EC" id="5.1.3.32" evidence="5"/>
<dbReference type="PANTHER" id="PTHR34389:SF2">
    <property type="entry name" value="L-RHAMNOSE MUTAROTASE"/>
    <property type="match status" value="1"/>
</dbReference>
<feature type="binding site" evidence="5">
    <location>
        <begin position="78"/>
        <end position="79"/>
    </location>
    <ligand>
        <name>substrate</name>
    </ligand>
</feature>
<dbReference type="InterPro" id="IPR013448">
    <property type="entry name" value="L-rhamnose_mutarotase"/>
</dbReference>
<keyword evidence="1 5" id="KW-0963">Cytoplasm</keyword>
<dbReference type="HAMAP" id="MF_01663">
    <property type="entry name" value="L_rham_rotase"/>
    <property type="match status" value="1"/>
</dbReference>
<evidence type="ECO:0000256" key="5">
    <source>
        <dbReference type="HAMAP-Rule" id="MF_01663"/>
    </source>
</evidence>
<dbReference type="InterPro" id="IPR011008">
    <property type="entry name" value="Dimeric_a/b-barrel"/>
</dbReference>
<comment type="similarity">
    <text evidence="5">Belongs to the rhamnose mutarotase family.</text>
</comment>
<dbReference type="PANTHER" id="PTHR34389">
    <property type="entry name" value="L-RHAMNOSE MUTAROTASE"/>
    <property type="match status" value="1"/>
</dbReference>
<comment type="function">
    <text evidence="5">Involved in the anomeric conversion of L-rhamnose.</text>
</comment>
<reference evidence="6 7" key="1">
    <citation type="submission" date="2021-12" db="EMBL/GenBank/DDBJ databases">
        <title>Genome seq of p7.</title>
        <authorList>
            <person name="Seo T."/>
        </authorList>
    </citation>
    <scope>NUCLEOTIDE SEQUENCE [LARGE SCALE GENOMIC DNA]</scope>
    <source>
        <strain evidence="6 7">P7</strain>
    </source>
</reference>